<organism evidence="1 2">
    <name type="scientific">Escherichia phage CL1</name>
    <dbReference type="NCBI Taxonomy" id="2851028"/>
    <lineage>
        <taxon>Viruses</taxon>
        <taxon>Duplodnaviria</taxon>
        <taxon>Heunggongvirae</taxon>
        <taxon>Uroviricota</taxon>
        <taxon>Caudoviricetes</taxon>
        <taxon>Andersonviridae</taxon>
        <taxon>Ounavirinae</taxon>
        <taxon>Felixounavirus</taxon>
        <taxon>Felixounavirus CL1</taxon>
    </lineage>
</organism>
<evidence type="ECO:0000313" key="1">
    <source>
        <dbReference type="EMBL" id="UCJ01325.1"/>
    </source>
</evidence>
<gene>
    <name evidence="1" type="ORF">CL1_107</name>
</gene>
<name>A0AC61TDI7_9CAUD</name>
<sequence>MKNRTNKGQFKKGQSGNPSGRPKGSRNKSSLVKAQLTIDNSAEFAAKLFEAIVTRDAAKLAEFGLNTDDVTIKSMIEVGKTIFTHSAGEMKALAADTKKTPDSGGQSQADNKPTFSAVATLKKIILKGVDRLYKVALKSVTSNNK</sequence>
<evidence type="ECO:0000313" key="2">
    <source>
        <dbReference type="Proteomes" id="UP000827623"/>
    </source>
</evidence>
<accession>A0AC61TDI7</accession>
<reference evidence="1" key="1">
    <citation type="submission" date="2021-09" db="EMBL/GenBank/DDBJ databases">
        <title>Genomic Characterization and Annotation of Two Novel Bacteriophages Isolated from Wastewater Treatment Plant in Qatar.</title>
        <authorList>
            <person name="Al-Marzooqi F."/>
            <person name="Ramadoss R."/>
            <person name="Shomar B."/>
            <person name="Ilyin V.A."/>
            <person name="Vincent A.S."/>
        </authorList>
    </citation>
    <scope>NUCLEOTIDE SEQUENCE</scope>
</reference>
<keyword evidence="2" id="KW-1185">Reference proteome</keyword>
<dbReference type="Proteomes" id="UP000827623">
    <property type="component" value="Segment"/>
</dbReference>
<proteinExistence type="predicted"/>
<protein>
    <submittedName>
        <fullName evidence="1">Uncharacterized protein</fullName>
    </submittedName>
</protein>
<dbReference type="EMBL" id="OK040806">
    <property type="protein sequence ID" value="UCJ01325.1"/>
    <property type="molecule type" value="Genomic_DNA"/>
</dbReference>